<keyword evidence="3" id="KW-1185">Reference proteome</keyword>
<proteinExistence type="predicted"/>
<dbReference type="Proteomes" id="UP001139488">
    <property type="component" value="Unassembled WGS sequence"/>
</dbReference>
<name>A0A9X2B082_9VIBR</name>
<feature type="region of interest" description="Disordered" evidence="1">
    <location>
        <begin position="84"/>
        <end position="105"/>
    </location>
</feature>
<gene>
    <name evidence="2" type="ORF">LNL84_17140</name>
</gene>
<evidence type="ECO:0000256" key="1">
    <source>
        <dbReference type="SAM" id="MobiDB-lite"/>
    </source>
</evidence>
<sequence length="153" mass="17120">MSKRLCKLNRHEINANLGEIYTLVAEAKYLCRSCSRSSSDSSRLCKPAAIPPKQCQGKPMIEKQQCAVLAETLVQPVPIVVDIQEPQQQQENKAEKSAKKALKKQKKAQKKLAKILKKSAKLARKQAELELRYGLSPSSVELRGESVQREALH</sequence>
<evidence type="ECO:0000313" key="2">
    <source>
        <dbReference type="EMBL" id="MCJ2378537.1"/>
    </source>
</evidence>
<accession>A0A9X2B082</accession>
<evidence type="ECO:0000313" key="3">
    <source>
        <dbReference type="Proteomes" id="UP001139488"/>
    </source>
</evidence>
<reference evidence="2" key="1">
    <citation type="submission" date="2021-11" db="EMBL/GenBank/DDBJ databases">
        <title>Vibrio ZSDE26 sp. nov. and Vibrio ZSDZ34 sp. nov., isolated from coastal seawater in Qingdao.</title>
        <authorList>
            <person name="Zhang P."/>
        </authorList>
    </citation>
    <scope>NUCLEOTIDE SEQUENCE</scope>
    <source>
        <strain evidence="2">ZSDZ34</strain>
    </source>
</reference>
<organism evidence="2 3">
    <name type="scientific">Vibrio gelatinilyticus</name>
    <dbReference type="NCBI Taxonomy" id="2893468"/>
    <lineage>
        <taxon>Bacteria</taxon>
        <taxon>Pseudomonadati</taxon>
        <taxon>Pseudomonadota</taxon>
        <taxon>Gammaproteobacteria</taxon>
        <taxon>Vibrionales</taxon>
        <taxon>Vibrionaceae</taxon>
        <taxon>Vibrio</taxon>
    </lineage>
</organism>
<comment type="caution">
    <text evidence="2">The sequence shown here is derived from an EMBL/GenBank/DDBJ whole genome shotgun (WGS) entry which is preliminary data.</text>
</comment>
<protein>
    <submittedName>
        <fullName evidence="2">Uncharacterized protein</fullName>
    </submittedName>
</protein>
<dbReference type="RefSeq" id="WP_244358914.1">
    <property type="nucleotide sequence ID" value="NZ_JAJNNZ010000018.1"/>
</dbReference>
<dbReference type="EMBL" id="JAJNNZ010000018">
    <property type="protein sequence ID" value="MCJ2378537.1"/>
    <property type="molecule type" value="Genomic_DNA"/>
</dbReference>
<dbReference type="AlphaFoldDB" id="A0A9X2B082"/>